<gene>
    <name evidence="1" type="ORF">HMPREF9081_1866</name>
</gene>
<name>F5RNN0_9FIRM</name>
<protein>
    <recommendedName>
        <fullName evidence="3">Nucleotidyl transferase AbiEii/AbiGii toxin family protein</fullName>
    </recommendedName>
</protein>
<evidence type="ECO:0000313" key="2">
    <source>
        <dbReference type="Proteomes" id="UP000004067"/>
    </source>
</evidence>
<dbReference type="STRING" id="888060.HMPREF9081_1866"/>
<dbReference type="Gene3D" id="3.10.450.620">
    <property type="entry name" value="JHP933, nucleotidyltransferase-like core domain"/>
    <property type="match status" value="1"/>
</dbReference>
<keyword evidence="2" id="KW-1185">Reference proteome</keyword>
<sequence>MRNFLTELNKETDTFILKGGTGLLLSYGLNRFSEDIDLDGAKKRLKGFVEHYCRNHGFSFRIAKDTPTIERFMLAYEPTLHKPLKIEISYRSRSIPAHTHHCVDGIEVYTIDRICQLKTGAYQGRDKIRDLYDICFICDRYFDELSDSTKEQLKDAMTYKGFEYFDYVTSTQDDALIDKNTLADLYLKMFEKLDLLYSEEEVEHIKENSVEKEDDEQKAWSR</sequence>
<dbReference type="eggNOG" id="COG2253">
    <property type="taxonomic scope" value="Bacteria"/>
</dbReference>
<comment type="caution">
    <text evidence="1">The sequence shown here is derived from an EMBL/GenBank/DDBJ whole genome shotgun (WGS) entry which is preliminary data.</text>
</comment>
<evidence type="ECO:0000313" key="1">
    <source>
        <dbReference type="EMBL" id="EGK58641.1"/>
    </source>
</evidence>
<dbReference type="Pfam" id="PF08843">
    <property type="entry name" value="AbiEii"/>
    <property type="match status" value="1"/>
</dbReference>
<evidence type="ECO:0008006" key="3">
    <source>
        <dbReference type="Google" id="ProtNLM"/>
    </source>
</evidence>
<organism evidence="1 2">
    <name type="scientific">Centipeda periodontii DSM 2778</name>
    <dbReference type="NCBI Taxonomy" id="888060"/>
    <lineage>
        <taxon>Bacteria</taxon>
        <taxon>Bacillati</taxon>
        <taxon>Bacillota</taxon>
        <taxon>Negativicutes</taxon>
        <taxon>Selenomonadales</taxon>
        <taxon>Selenomonadaceae</taxon>
        <taxon>Centipeda</taxon>
    </lineage>
</organism>
<dbReference type="AlphaFoldDB" id="F5RNN0"/>
<dbReference type="HOGENOM" id="CLU_103265_0_0_9"/>
<accession>F5RNN0</accession>
<proteinExistence type="predicted"/>
<dbReference type="InterPro" id="IPR014942">
    <property type="entry name" value="AbiEii"/>
</dbReference>
<reference evidence="1 2" key="1">
    <citation type="submission" date="2011-04" db="EMBL/GenBank/DDBJ databases">
        <authorList>
            <person name="Muzny D."/>
            <person name="Qin X."/>
            <person name="Deng J."/>
            <person name="Jiang H."/>
            <person name="Liu Y."/>
            <person name="Qu J."/>
            <person name="Song X.-Z."/>
            <person name="Zhang L."/>
            <person name="Thornton R."/>
            <person name="Coyle M."/>
            <person name="Francisco L."/>
            <person name="Jackson L."/>
            <person name="Javaid M."/>
            <person name="Korchina V."/>
            <person name="Kovar C."/>
            <person name="Mata R."/>
            <person name="Mathew T."/>
            <person name="Ngo R."/>
            <person name="Nguyen L."/>
            <person name="Nguyen N."/>
            <person name="Okwuonu G."/>
            <person name="Ongeri F."/>
            <person name="Pham C."/>
            <person name="Simmons D."/>
            <person name="Wilczek-Boney K."/>
            <person name="Hale W."/>
            <person name="Jakkamsetti A."/>
            <person name="Pham P."/>
            <person name="Ruth R."/>
            <person name="San Lucas F."/>
            <person name="Warren J."/>
            <person name="Zhang J."/>
            <person name="Zhao Z."/>
            <person name="Zhou C."/>
            <person name="Zhu D."/>
            <person name="Lee S."/>
            <person name="Bess C."/>
            <person name="Blankenburg K."/>
            <person name="Forbes L."/>
            <person name="Fu Q."/>
            <person name="Gubbala S."/>
            <person name="Hirani K."/>
            <person name="Jayaseelan J.C."/>
            <person name="Lara F."/>
            <person name="Munidasa M."/>
            <person name="Palculict T."/>
            <person name="Patil S."/>
            <person name="Pu L.-L."/>
            <person name="Saada N."/>
            <person name="Tang L."/>
            <person name="Weissenberger G."/>
            <person name="Zhu Y."/>
            <person name="Hemphill L."/>
            <person name="Shang Y."/>
            <person name="Youmans B."/>
            <person name="Ayvaz T."/>
            <person name="Ross M."/>
            <person name="Santibanez J."/>
            <person name="Aqrawi P."/>
            <person name="Gross S."/>
            <person name="Joshi V."/>
            <person name="Fowler G."/>
            <person name="Nazareth L."/>
            <person name="Reid J."/>
            <person name="Worley K."/>
            <person name="Petrosino J."/>
            <person name="Highlander S."/>
            <person name="Gibbs R."/>
        </authorList>
    </citation>
    <scope>NUCLEOTIDE SEQUENCE [LARGE SCALE GENOMIC DNA]</scope>
    <source>
        <strain evidence="1 2">DSM 2778</strain>
    </source>
</reference>
<dbReference type="Gene3D" id="1.20.58.1790">
    <property type="entry name" value="JHP933, helical tail domain"/>
    <property type="match status" value="1"/>
</dbReference>
<dbReference type="EMBL" id="AFHQ01000043">
    <property type="protein sequence ID" value="EGK58641.1"/>
    <property type="molecule type" value="Genomic_DNA"/>
</dbReference>
<dbReference type="Proteomes" id="UP000004067">
    <property type="component" value="Unassembled WGS sequence"/>
</dbReference>